<feature type="transmembrane region" description="Helical" evidence="6">
    <location>
        <begin position="14"/>
        <end position="37"/>
    </location>
</feature>
<name>A0A382BBQ7_9ZZZZ</name>
<reference evidence="7" key="1">
    <citation type="submission" date="2018-05" db="EMBL/GenBank/DDBJ databases">
        <authorList>
            <person name="Lanie J.A."/>
            <person name="Ng W.-L."/>
            <person name="Kazmierczak K.M."/>
            <person name="Andrzejewski T.M."/>
            <person name="Davidsen T.M."/>
            <person name="Wayne K.J."/>
            <person name="Tettelin H."/>
            <person name="Glass J.I."/>
            <person name="Rusch D."/>
            <person name="Podicherti R."/>
            <person name="Tsui H.-C.T."/>
            <person name="Winkler M.E."/>
        </authorList>
    </citation>
    <scope>NUCLEOTIDE SEQUENCE</scope>
</reference>
<dbReference type="GO" id="GO:0005886">
    <property type="term" value="C:plasma membrane"/>
    <property type="evidence" value="ECO:0007669"/>
    <property type="project" value="UniProtKB-SubCell"/>
</dbReference>
<dbReference type="AlphaFoldDB" id="A0A382BBQ7"/>
<dbReference type="EMBL" id="UINC01028873">
    <property type="protein sequence ID" value="SVB10647.1"/>
    <property type="molecule type" value="Genomic_DNA"/>
</dbReference>
<protein>
    <recommendedName>
        <fullName evidence="8">ATP synthase protein I</fullName>
    </recommendedName>
</protein>
<evidence type="ECO:0008006" key="8">
    <source>
        <dbReference type="Google" id="ProtNLM"/>
    </source>
</evidence>
<proteinExistence type="predicted"/>
<feature type="non-terminal residue" evidence="7">
    <location>
        <position position="1"/>
    </location>
</feature>
<evidence type="ECO:0000313" key="7">
    <source>
        <dbReference type="EMBL" id="SVB10647.1"/>
    </source>
</evidence>
<evidence type="ECO:0000256" key="4">
    <source>
        <dbReference type="ARBA" id="ARBA00022989"/>
    </source>
</evidence>
<feature type="non-terminal residue" evidence="7">
    <location>
        <position position="98"/>
    </location>
</feature>
<accession>A0A382BBQ7</accession>
<comment type="subcellular location">
    <subcellularLocation>
        <location evidence="1">Cell membrane</location>
        <topology evidence="1">Multi-pass membrane protein</topology>
    </subcellularLocation>
</comment>
<feature type="transmembrane region" description="Helical" evidence="6">
    <location>
        <begin position="43"/>
        <end position="64"/>
    </location>
</feature>
<keyword evidence="5 6" id="KW-0472">Membrane</keyword>
<evidence type="ECO:0000256" key="6">
    <source>
        <dbReference type="SAM" id="Phobius"/>
    </source>
</evidence>
<evidence type="ECO:0000256" key="1">
    <source>
        <dbReference type="ARBA" id="ARBA00004651"/>
    </source>
</evidence>
<keyword evidence="2" id="KW-1003">Cell membrane</keyword>
<dbReference type="Pfam" id="PF03899">
    <property type="entry name" value="ATP-synt_I"/>
    <property type="match status" value="1"/>
</dbReference>
<keyword evidence="4 6" id="KW-1133">Transmembrane helix</keyword>
<evidence type="ECO:0000256" key="5">
    <source>
        <dbReference type="ARBA" id="ARBA00023136"/>
    </source>
</evidence>
<keyword evidence="3 6" id="KW-0812">Transmembrane</keyword>
<evidence type="ECO:0000256" key="3">
    <source>
        <dbReference type="ARBA" id="ARBA00022692"/>
    </source>
</evidence>
<dbReference type="InterPro" id="IPR005598">
    <property type="entry name" value="ATP_synth_I"/>
</dbReference>
<gene>
    <name evidence="7" type="ORF">METZ01_LOCUS163501</name>
</gene>
<sequence length="98" mass="10413">VSELKENFLNARRFALRIVLVQIGLALLAGLICFLLEGVGAGISALTGGAIGALASFYMVASMFRHGPKTEPAKVLRSIYQGEFFKLVLTAGLFALAI</sequence>
<evidence type="ECO:0000256" key="2">
    <source>
        <dbReference type="ARBA" id="ARBA00022475"/>
    </source>
</evidence>
<organism evidence="7">
    <name type="scientific">marine metagenome</name>
    <dbReference type="NCBI Taxonomy" id="408172"/>
    <lineage>
        <taxon>unclassified sequences</taxon>
        <taxon>metagenomes</taxon>
        <taxon>ecological metagenomes</taxon>
    </lineage>
</organism>